<dbReference type="AlphaFoldDB" id="A0A0F8ZVE1"/>
<reference evidence="1" key="1">
    <citation type="journal article" date="2015" name="Nature">
        <title>Complex archaea that bridge the gap between prokaryotes and eukaryotes.</title>
        <authorList>
            <person name="Spang A."/>
            <person name="Saw J.H."/>
            <person name="Jorgensen S.L."/>
            <person name="Zaremba-Niedzwiedzka K."/>
            <person name="Martijn J."/>
            <person name="Lind A.E."/>
            <person name="van Eijk R."/>
            <person name="Schleper C."/>
            <person name="Guy L."/>
            <person name="Ettema T.J."/>
        </authorList>
    </citation>
    <scope>NUCLEOTIDE SEQUENCE</scope>
</reference>
<protein>
    <submittedName>
        <fullName evidence="1">Uncharacterized protein</fullName>
    </submittedName>
</protein>
<organism evidence="1">
    <name type="scientific">marine sediment metagenome</name>
    <dbReference type="NCBI Taxonomy" id="412755"/>
    <lineage>
        <taxon>unclassified sequences</taxon>
        <taxon>metagenomes</taxon>
        <taxon>ecological metagenomes</taxon>
    </lineage>
</organism>
<name>A0A0F8ZVE1_9ZZZZ</name>
<comment type="caution">
    <text evidence="1">The sequence shown here is derived from an EMBL/GenBank/DDBJ whole genome shotgun (WGS) entry which is preliminary data.</text>
</comment>
<sequence>MHLGTLVSIYCGQWSLVKETSDEKVAVPLRCHSWDCPRCAPRMKRKLAQLLSGVPAHQFITLTCNPGPWVTREEAFRGMSLAVNML</sequence>
<feature type="non-terminal residue" evidence="1">
    <location>
        <position position="86"/>
    </location>
</feature>
<proteinExistence type="predicted"/>
<gene>
    <name evidence="1" type="ORF">LCGC14_2924900</name>
</gene>
<dbReference type="EMBL" id="LAZR01058232">
    <property type="protein sequence ID" value="KKK70349.1"/>
    <property type="molecule type" value="Genomic_DNA"/>
</dbReference>
<evidence type="ECO:0000313" key="1">
    <source>
        <dbReference type="EMBL" id="KKK70349.1"/>
    </source>
</evidence>
<accession>A0A0F8ZVE1</accession>